<protein>
    <submittedName>
        <fullName evidence="13">Acyl transferase domain-containing protein</fullName>
    </submittedName>
</protein>
<dbReference type="PROSITE" id="PS52004">
    <property type="entry name" value="KS3_2"/>
    <property type="match status" value="1"/>
</dbReference>
<dbReference type="SUPFAM" id="SSF47336">
    <property type="entry name" value="ACP-like"/>
    <property type="match status" value="1"/>
</dbReference>
<dbReference type="Pfam" id="PF21089">
    <property type="entry name" value="PKS_DH_N"/>
    <property type="match status" value="1"/>
</dbReference>
<dbReference type="GO" id="GO:0006633">
    <property type="term" value="P:fatty acid biosynthetic process"/>
    <property type="evidence" value="ECO:0007669"/>
    <property type="project" value="InterPro"/>
</dbReference>
<dbReference type="InterPro" id="IPR009081">
    <property type="entry name" value="PP-bd_ACP"/>
</dbReference>
<dbReference type="InterPro" id="IPR049552">
    <property type="entry name" value="PKS_DH_N"/>
</dbReference>
<dbReference type="EMBL" id="RJKE01000001">
    <property type="protein sequence ID" value="ROO87026.1"/>
    <property type="molecule type" value="Genomic_DNA"/>
</dbReference>
<dbReference type="SMART" id="SM00826">
    <property type="entry name" value="PKS_DH"/>
    <property type="match status" value="1"/>
</dbReference>
<comment type="cofactor">
    <cofactor evidence="1">
        <name>pantetheine 4'-phosphate</name>
        <dbReference type="ChEBI" id="CHEBI:47942"/>
    </cofactor>
</comment>
<keyword evidence="5 13" id="KW-0808">Transferase</keyword>
<evidence type="ECO:0000256" key="4">
    <source>
        <dbReference type="ARBA" id="ARBA00022553"/>
    </source>
</evidence>
<dbReference type="SMART" id="SM00827">
    <property type="entry name" value="PKS_AT"/>
    <property type="match status" value="1"/>
</dbReference>
<dbReference type="Pfam" id="PF22953">
    <property type="entry name" value="SpnB_Rossmann"/>
    <property type="match status" value="1"/>
</dbReference>
<dbReference type="InterPro" id="IPR013968">
    <property type="entry name" value="PKS_KR"/>
</dbReference>
<name>A0A3N1D0J5_9ACTN</name>
<dbReference type="InterPro" id="IPR016036">
    <property type="entry name" value="Malonyl_transacylase_ACP-bd"/>
</dbReference>
<dbReference type="InterPro" id="IPR049900">
    <property type="entry name" value="PKS_mFAS_DH"/>
</dbReference>
<evidence type="ECO:0000259" key="11">
    <source>
        <dbReference type="PROSITE" id="PS52004"/>
    </source>
</evidence>
<dbReference type="RefSeq" id="WP_123666366.1">
    <property type="nucleotide sequence ID" value="NZ_RJKE01000001.1"/>
</dbReference>
<dbReference type="InterPro" id="IPR036736">
    <property type="entry name" value="ACP-like_sf"/>
</dbReference>
<keyword evidence="6" id="KW-0045">Antibiotic biosynthesis</keyword>
<dbReference type="Gene3D" id="3.40.47.10">
    <property type="match status" value="1"/>
</dbReference>
<dbReference type="OrthoDB" id="4537517at2"/>
<keyword evidence="4" id="KW-0597">Phosphoprotein</keyword>
<reference evidence="13 14" key="1">
    <citation type="submission" date="2018-11" db="EMBL/GenBank/DDBJ databases">
        <title>Sequencing the genomes of 1000 actinobacteria strains.</title>
        <authorList>
            <person name="Klenk H.-P."/>
        </authorList>
    </citation>
    <scope>NUCLEOTIDE SEQUENCE [LARGE SCALE GENOMIC DNA]</scope>
    <source>
        <strain evidence="13 14">DSM 44254</strain>
    </source>
</reference>
<dbReference type="SUPFAM" id="SSF55048">
    <property type="entry name" value="Probable ACP-binding domain of malonyl-CoA ACP transacylase"/>
    <property type="match status" value="1"/>
</dbReference>
<evidence type="ECO:0000313" key="13">
    <source>
        <dbReference type="EMBL" id="ROO87026.1"/>
    </source>
</evidence>
<dbReference type="SUPFAM" id="SSF53901">
    <property type="entry name" value="Thiolase-like"/>
    <property type="match status" value="1"/>
</dbReference>
<dbReference type="InterPro" id="IPR020841">
    <property type="entry name" value="PKS_Beta-ketoAc_synthase_dom"/>
</dbReference>
<dbReference type="Pfam" id="PF00550">
    <property type="entry name" value="PP-binding"/>
    <property type="match status" value="1"/>
</dbReference>
<feature type="active site" description="Proton donor; for dehydratase activity" evidence="9">
    <location>
        <position position="1104"/>
    </location>
</feature>
<dbReference type="CDD" id="cd05195">
    <property type="entry name" value="enoyl_red"/>
    <property type="match status" value="1"/>
</dbReference>
<feature type="region of interest" description="N-terminal hotdog fold" evidence="9">
    <location>
        <begin position="917"/>
        <end position="1037"/>
    </location>
</feature>
<dbReference type="InterPro" id="IPR018201">
    <property type="entry name" value="Ketoacyl_synth_AS"/>
</dbReference>
<dbReference type="InterPro" id="IPR014030">
    <property type="entry name" value="Ketoacyl_synth_N"/>
</dbReference>
<evidence type="ECO:0000256" key="6">
    <source>
        <dbReference type="ARBA" id="ARBA00023194"/>
    </source>
</evidence>
<dbReference type="Pfam" id="PF16197">
    <property type="entry name" value="KAsynt_C_assoc"/>
    <property type="match status" value="1"/>
</dbReference>
<dbReference type="InterPro" id="IPR001227">
    <property type="entry name" value="Ac_transferase_dom_sf"/>
</dbReference>
<dbReference type="InterPro" id="IPR014031">
    <property type="entry name" value="Ketoacyl_synth_C"/>
</dbReference>
<dbReference type="SMART" id="SM00825">
    <property type="entry name" value="PKS_KS"/>
    <property type="match status" value="1"/>
</dbReference>
<evidence type="ECO:0000259" key="10">
    <source>
        <dbReference type="PROSITE" id="PS50075"/>
    </source>
</evidence>
<evidence type="ECO:0000313" key="14">
    <source>
        <dbReference type="Proteomes" id="UP000272400"/>
    </source>
</evidence>
<keyword evidence="3" id="KW-0596">Phosphopantetheine</keyword>
<dbReference type="InterPro" id="IPR020843">
    <property type="entry name" value="ER"/>
</dbReference>
<evidence type="ECO:0000256" key="5">
    <source>
        <dbReference type="ARBA" id="ARBA00022679"/>
    </source>
</evidence>
<dbReference type="Gene3D" id="3.40.50.11460">
    <property type="match status" value="1"/>
</dbReference>
<feature type="domain" description="Ketosynthase family 3 (KS3)" evidence="11">
    <location>
        <begin position="33"/>
        <end position="459"/>
    </location>
</feature>
<evidence type="ECO:0000256" key="8">
    <source>
        <dbReference type="ARBA" id="ARBA00023315"/>
    </source>
</evidence>
<evidence type="ECO:0000259" key="12">
    <source>
        <dbReference type="PROSITE" id="PS52019"/>
    </source>
</evidence>
<dbReference type="Pfam" id="PF08240">
    <property type="entry name" value="ADH_N"/>
    <property type="match status" value="1"/>
</dbReference>
<dbReference type="Pfam" id="PF08659">
    <property type="entry name" value="KR"/>
    <property type="match status" value="1"/>
</dbReference>
<dbReference type="InterPro" id="IPR013154">
    <property type="entry name" value="ADH-like_N"/>
</dbReference>
<dbReference type="Pfam" id="PF00698">
    <property type="entry name" value="Acyl_transf_1"/>
    <property type="match status" value="1"/>
</dbReference>
<dbReference type="FunFam" id="3.40.47.10:FF:000019">
    <property type="entry name" value="Polyketide synthase type I"/>
    <property type="match status" value="1"/>
</dbReference>
<evidence type="ECO:0000256" key="7">
    <source>
        <dbReference type="ARBA" id="ARBA00023268"/>
    </source>
</evidence>
<evidence type="ECO:0000256" key="3">
    <source>
        <dbReference type="ARBA" id="ARBA00022450"/>
    </source>
</evidence>
<feature type="active site" description="Proton acceptor; for dehydratase activity" evidence="9">
    <location>
        <position position="948"/>
    </location>
</feature>
<dbReference type="PROSITE" id="PS00606">
    <property type="entry name" value="KS3_1"/>
    <property type="match status" value="1"/>
</dbReference>
<dbReference type="InterPro" id="IPR055123">
    <property type="entry name" value="SpnB-like_Rossmann"/>
</dbReference>
<feature type="domain" description="Carrier" evidence="10">
    <location>
        <begin position="1992"/>
        <end position="2067"/>
    </location>
</feature>
<evidence type="ECO:0000256" key="1">
    <source>
        <dbReference type="ARBA" id="ARBA00001957"/>
    </source>
</evidence>
<dbReference type="Gene3D" id="3.90.180.10">
    <property type="entry name" value="Medium-chain alcohol dehydrogenases, catalytic domain"/>
    <property type="match status" value="1"/>
</dbReference>
<dbReference type="InterPro" id="IPR050091">
    <property type="entry name" value="PKS_NRPS_Biosynth_Enz"/>
</dbReference>
<dbReference type="SMART" id="SM00823">
    <property type="entry name" value="PKS_PP"/>
    <property type="match status" value="1"/>
</dbReference>
<dbReference type="InterPro" id="IPR006162">
    <property type="entry name" value="Ppantetheine_attach_site"/>
</dbReference>
<keyword evidence="8" id="KW-0012">Acyltransferase</keyword>
<proteinExistence type="predicted"/>
<dbReference type="GO" id="GO:0004315">
    <property type="term" value="F:3-oxoacyl-[acyl-carrier-protein] synthase activity"/>
    <property type="evidence" value="ECO:0007669"/>
    <property type="project" value="InterPro"/>
</dbReference>
<evidence type="ECO:0000256" key="2">
    <source>
        <dbReference type="ARBA" id="ARBA00004792"/>
    </source>
</evidence>
<dbReference type="InterPro" id="IPR020806">
    <property type="entry name" value="PKS_PP-bd"/>
</dbReference>
<dbReference type="CDD" id="cd00833">
    <property type="entry name" value="PKS"/>
    <property type="match status" value="1"/>
</dbReference>
<dbReference type="InterPro" id="IPR036291">
    <property type="entry name" value="NAD(P)-bd_dom_sf"/>
</dbReference>
<dbReference type="PROSITE" id="PS00012">
    <property type="entry name" value="PHOSPHOPANTETHEINE"/>
    <property type="match status" value="1"/>
</dbReference>
<dbReference type="PANTHER" id="PTHR43775">
    <property type="entry name" value="FATTY ACID SYNTHASE"/>
    <property type="match status" value="1"/>
</dbReference>
<dbReference type="InterPro" id="IPR015083">
    <property type="entry name" value="NorB/c/GfsB-D-like_docking"/>
</dbReference>
<gene>
    <name evidence="13" type="ORF">EDD29_4614</name>
</gene>
<organism evidence="13 14">
    <name type="scientific">Actinocorallia herbida</name>
    <dbReference type="NCBI Taxonomy" id="58109"/>
    <lineage>
        <taxon>Bacteria</taxon>
        <taxon>Bacillati</taxon>
        <taxon>Actinomycetota</taxon>
        <taxon>Actinomycetes</taxon>
        <taxon>Streptosporangiales</taxon>
        <taxon>Thermomonosporaceae</taxon>
        <taxon>Actinocorallia</taxon>
    </lineage>
</organism>
<dbReference type="InterPro" id="IPR016035">
    <property type="entry name" value="Acyl_Trfase/lysoPLipase"/>
</dbReference>
<dbReference type="Pfam" id="PF14765">
    <property type="entry name" value="PS-DH"/>
    <property type="match status" value="1"/>
</dbReference>
<dbReference type="Gene3D" id="3.10.129.110">
    <property type="entry name" value="Polyketide synthase dehydratase"/>
    <property type="match status" value="1"/>
</dbReference>
<dbReference type="SUPFAM" id="SSF51735">
    <property type="entry name" value="NAD(P)-binding Rossmann-fold domains"/>
    <property type="match status" value="3"/>
</dbReference>
<keyword evidence="14" id="KW-1185">Reference proteome</keyword>
<dbReference type="Pfam" id="PF13602">
    <property type="entry name" value="ADH_zinc_N_2"/>
    <property type="match status" value="1"/>
</dbReference>
<dbReference type="InterPro" id="IPR020807">
    <property type="entry name" value="PKS_DH"/>
</dbReference>
<dbReference type="Proteomes" id="UP000272400">
    <property type="component" value="Unassembled WGS sequence"/>
</dbReference>
<dbReference type="PROSITE" id="PS52019">
    <property type="entry name" value="PKS_MFAS_DH"/>
    <property type="match status" value="1"/>
</dbReference>
<dbReference type="FunFam" id="1.10.1200.10:FF:000007">
    <property type="entry name" value="Probable polyketide synthase pks17"/>
    <property type="match status" value="1"/>
</dbReference>
<feature type="region of interest" description="C-terminal hotdog fold" evidence="9">
    <location>
        <begin position="1045"/>
        <end position="1180"/>
    </location>
</feature>
<dbReference type="GO" id="GO:0031177">
    <property type="term" value="F:phosphopantetheine binding"/>
    <property type="evidence" value="ECO:0007669"/>
    <property type="project" value="InterPro"/>
</dbReference>
<dbReference type="CDD" id="cd08956">
    <property type="entry name" value="KR_3_FAS_SDR_x"/>
    <property type="match status" value="1"/>
</dbReference>
<accession>A0A3N1D0J5</accession>
<dbReference type="InterPro" id="IPR042104">
    <property type="entry name" value="PKS_dehydratase_sf"/>
</dbReference>
<keyword evidence="7" id="KW-0511">Multifunctional enzyme</keyword>
<dbReference type="FunFam" id="3.40.50.720:FF:000209">
    <property type="entry name" value="Polyketide synthase Pks12"/>
    <property type="match status" value="1"/>
</dbReference>
<dbReference type="Gene3D" id="3.30.70.3290">
    <property type="match status" value="1"/>
</dbReference>
<feature type="domain" description="PKS/mFAS DH" evidence="12">
    <location>
        <begin position="917"/>
        <end position="1180"/>
    </location>
</feature>
<dbReference type="SUPFAM" id="SSF50129">
    <property type="entry name" value="GroES-like"/>
    <property type="match status" value="1"/>
</dbReference>
<dbReference type="Gene3D" id="3.40.366.10">
    <property type="entry name" value="Malonyl-Coenzyme A Acyl Carrier Protein, domain 2"/>
    <property type="match status" value="1"/>
</dbReference>
<dbReference type="Pfam" id="PF02801">
    <property type="entry name" value="Ketoacyl-synt_C"/>
    <property type="match status" value="1"/>
</dbReference>
<dbReference type="PANTHER" id="PTHR43775:SF51">
    <property type="entry name" value="INACTIVE PHENOLPHTHIOCEROL SYNTHESIS POLYKETIDE SYNTHASE TYPE I PKS1-RELATED"/>
    <property type="match status" value="1"/>
</dbReference>
<dbReference type="InterPro" id="IPR016039">
    <property type="entry name" value="Thiolase-like"/>
</dbReference>
<sequence>MSEEDKFREYLRRATTDLYHARERVRELESARSEAIAIVGIGCRYPGGVGSARELWELVADGRDAVSEFPADRGWDVDSLYDPDPEKAHKSYTRYGGFLHEAADFDAEFFGVPPREALSMDPQQRLLLETAWEAVENAGIDPGELRGSPVGVFAGVMYHDYGGRVLRAPAEVEGYLGQGSAGSVASGRVSHAFGFQGPAVTIDTACSSSLVALHIAAQALRAGECTMALAGGVTVMATPSVFLEFSRQRGLSPDGRCKSFAAAADGTGWGEGVGLLLLERLSDAERLGHPVLAVVKGSAINQDGTTTQLSAPNGPAQQRVIELALASAGLAADEVDAVEAHGTGTTLGDPIEAQALLSAYGRQRPAARPLYLGSVKSNLGHTQAAAGVAGVIKMVQAMRHGTLPKTLHVDRPSPHVDWDGGGVALLTEARQWPETGRPRRAAVSSFGISGTNAHVILEQAPERQPAEPPGGAVALPLSARTPQALRDAAARLAAHVAAHPRATPALLAAPLAARALFERRAVVVADGGDRATLAESLSALSAGTAAPQVVTGIPREGEVVFLFSGQGSQFPGMGRDLHTTYPAFADAFDAVCEAFSPHLERPLKDVVFGDDPLINDTAYAQPALFALQVALFRLLAHHGVHPDHLLGHSIGELTAAHLAGLWTLEDAARLIAARGRLMSTLPTGGGMLTVQANETELTPYLDGADVEIAGVNSPLATAVSGPLDALDALAERLAEQGVEARRLVVGHAFHSALMEPMLTEFHKTAANLTYHPTHLPVVSNLTGRTATHEQLTDPSYWTAQIRGTVRFHDGLTHLDTQHTPTLYLELGPRPTLSTLVHQSLDDAAPALPVLDHRRPDCAAFLRALAHAHTGTRARVVWPPAAAEPVEPPPGYPFQRTRFWLDAPAGDAASLGLVPAGHPLLAAEALLPDGRWQATGRIGLESRPWLADHAVHGTPLLPGTALLDLALHAGEATGCPAVDELILQAPLVLASPRTLYLAVEPADDEGRRAFAVHSRPGDDPAGWVTHATGTLAPETTEVPLPDAAAGDPADLSGLYERLEAAGYGYGPAFRNLHGLHRAGTALRAEVRLGADTPVQNHGLHPALLDAALHALAVDGLGEGALGLPFSWRGVRLHATGADALQVTLTPLRPDAVALHAADPKGEPVLTVEELVVRPLTGELAVSAPARPEVPDLFHLAWIPAPESEPRQLAGAAFLGAPPDDTGAAVHADFAELAAELGDHRPPAEVVALPSLTEAACAHSADGCGCPASVTAAAEALLRLLQDWTADERFAASTLTVVTRRAQTLPDDGERPPSLTQAALWGLVRSAQSEHPDRFRIVDVAAVEPGPLLRAVAVAAALHEPQIALRGTTVFQARLADSRETFLVPPADTGWQLMTTSRTGSLDDIVLAPTDLHDRPLEPDEIRIRTRAAGLNFRDVLVALGMVKALAPIGGEEAGEVTEVGSDVTTLRPGDRVTGLFSQGGIGPVATTDHRLVMKVPDDWTWAQAATVPVAFLTAWHGLITLGGLKKGQKILIHTATGGVGQAALQIARHFQAEIYATASPHKWPVLHERGLDHHHIANSRTTNYEHHFRKTAPHGFDIVLNSLAGAHIDASLRLLKPGGHFIEMGKTDIRTPEQLTGHPDIDYQPFDLITTGTDHLHRLNQTVHRHLMAGDLTPLPHTAHPITHARAAIRVLTRADHIGKITLTLDPPTTHRAALITGGTGTLGALVAEHLAVEHGARRLVLVSRRGPDAPGADALRERLEALGAHVTIAACDTADPEALAALLATIPEEHPLTTVVHAAGVLRDAPLHGQSPAHLAAAFRPKVDAAWNLHQQTSHLDLEAFVLFSSAAGTLGNPGQANYAAANTYLDALAHHRQAHGLPATSIAWGLWENTSGMTAGLTDTDRTRLRRSGILPLTDRHGLALLDAALALGRPHAVATPITSEAAAGNPSPLLRGLAPQARRTAAAGGRAGLPGRDGDLVAELAGLTADQQRKRLLALVQGQAAAVLGHPAPQAIVPDRPFKELGFDSLTAVELRNRLAGATGLRLPPSLIFDHPSPTALAAQLLGRLAPPVAGSVPAILSGLEALETALAEVPDDDADRAAVTARLEVLLSRWTGTGTTAADGDLSAATDDDLFDVIENELGIS</sequence>
<dbReference type="InterPro" id="IPR049551">
    <property type="entry name" value="PKS_DH_C"/>
</dbReference>
<dbReference type="InterPro" id="IPR011032">
    <property type="entry name" value="GroES-like_sf"/>
</dbReference>
<dbReference type="SMART" id="SM01294">
    <property type="entry name" value="PKS_PP_betabranch"/>
    <property type="match status" value="1"/>
</dbReference>
<dbReference type="SMART" id="SM00822">
    <property type="entry name" value="PKS_KR"/>
    <property type="match status" value="1"/>
</dbReference>
<dbReference type="SUPFAM" id="SSF52151">
    <property type="entry name" value="FabD/lysophospholipase-like"/>
    <property type="match status" value="1"/>
</dbReference>
<dbReference type="Pfam" id="PF00109">
    <property type="entry name" value="ketoacyl-synt"/>
    <property type="match status" value="1"/>
</dbReference>
<dbReference type="InterPro" id="IPR014043">
    <property type="entry name" value="Acyl_transferase_dom"/>
</dbReference>
<dbReference type="PROSITE" id="PS50075">
    <property type="entry name" value="CARRIER"/>
    <property type="match status" value="1"/>
</dbReference>
<evidence type="ECO:0000256" key="9">
    <source>
        <dbReference type="PROSITE-ProRule" id="PRU01363"/>
    </source>
</evidence>
<dbReference type="Gene3D" id="3.40.50.720">
    <property type="entry name" value="NAD(P)-binding Rossmann-like Domain"/>
    <property type="match status" value="1"/>
</dbReference>
<dbReference type="GO" id="GO:0004312">
    <property type="term" value="F:fatty acid synthase activity"/>
    <property type="evidence" value="ECO:0007669"/>
    <property type="project" value="TreeGrafter"/>
</dbReference>
<comment type="caution">
    <text evidence="13">The sequence shown here is derived from an EMBL/GenBank/DDBJ whole genome shotgun (WGS) entry which is preliminary data.</text>
</comment>
<dbReference type="InterPro" id="IPR057326">
    <property type="entry name" value="KR_dom"/>
</dbReference>
<dbReference type="SMART" id="SM00829">
    <property type="entry name" value="PKS_ER"/>
    <property type="match status" value="1"/>
</dbReference>
<comment type="pathway">
    <text evidence="2">Antibiotic biosynthesis.</text>
</comment>
<dbReference type="GO" id="GO:0016491">
    <property type="term" value="F:oxidoreductase activity"/>
    <property type="evidence" value="ECO:0007669"/>
    <property type="project" value="InterPro"/>
</dbReference>
<dbReference type="InterPro" id="IPR032821">
    <property type="entry name" value="PKS_assoc"/>
</dbReference>
<dbReference type="Pfam" id="PF08990">
    <property type="entry name" value="Docking"/>
    <property type="match status" value="1"/>
</dbReference>
<dbReference type="Gene3D" id="1.10.1200.10">
    <property type="entry name" value="ACP-like"/>
    <property type="match status" value="1"/>
</dbReference>
<dbReference type="GO" id="GO:0033068">
    <property type="term" value="P:macrolide biosynthetic process"/>
    <property type="evidence" value="ECO:0007669"/>
    <property type="project" value="UniProtKB-ARBA"/>
</dbReference>